<dbReference type="InterPro" id="IPR050168">
    <property type="entry name" value="AAA_ATPase_domain"/>
</dbReference>
<dbReference type="InterPro" id="IPR003593">
    <property type="entry name" value="AAA+_ATPase"/>
</dbReference>
<dbReference type="KEGG" id="kbi:30211970"/>
<dbReference type="CDD" id="cd19527">
    <property type="entry name" value="RecA-like_PEX6_r2"/>
    <property type="match status" value="1"/>
</dbReference>
<keyword evidence="4" id="KW-0547">Nucleotide-binding</keyword>
<dbReference type="EMBL" id="CP144547">
    <property type="protein sequence ID" value="WVW86025.1"/>
    <property type="molecule type" value="Genomic_DNA"/>
</dbReference>
<dbReference type="InterPro" id="IPR003959">
    <property type="entry name" value="ATPase_AAA_core"/>
</dbReference>
<keyword evidence="15" id="KW-1185">Reference proteome</keyword>
<evidence type="ECO:0000256" key="4">
    <source>
        <dbReference type="ARBA" id="ARBA00022741"/>
    </source>
</evidence>
<keyword evidence="3" id="KW-0962">Peroxisome biogenesis</keyword>
<name>A0A1B9FWS1_9TREE</name>
<dbReference type="InterPro" id="IPR056995">
    <property type="entry name" value="PEX6_4th_dom"/>
</dbReference>
<dbReference type="SMART" id="SM00382">
    <property type="entry name" value="AAA"/>
    <property type="match status" value="2"/>
</dbReference>
<evidence type="ECO:0000313" key="14">
    <source>
        <dbReference type="EMBL" id="WVW86025.1"/>
    </source>
</evidence>
<dbReference type="SUPFAM" id="SSF52540">
    <property type="entry name" value="P-loop containing nucleoside triphosphate hydrolases"/>
    <property type="match status" value="2"/>
</dbReference>
<evidence type="ECO:0000313" key="15">
    <source>
        <dbReference type="Proteomes" id="UP000092730"/>
    </source>
</evidence>
<dbReference type="GeneID" id="30211970"/>
<dbReference type="PROSITE" id="PS00674">
    <property type="entry name" value="AAA"/>
    <property type="match status" value="1"/>
</dbReference>
<evidence type="ECO:0000313" key="13">
    <source>
        <dbReference type="EMBL" id="OCF23217.1"/>
    </source>
</evidence>
<protein>
    <recommendedName>
        <fullName evidence="8">Peroxisomal ATPase PEX6</fullName>
    </recommendedName>
    <alternativeName>
        <fullName evidence="9">Peroxin-6</fullName>
    </alternativeName>
</protein>
<dbReference type="Pfam" id="PF00004">
    <property type="entry name" value="AAA"/>
    <property type="match status" value="2"/>
</dbReference>
<keyword evidence="6" id="KW-0067">ATP-binding</keyword>
<evidence type="ECO:0000256" key="9">
    <source>
        <dbReference type="ARBA" id="ARBA00034920"/>
    </source>
</evidence>
<feature type="region of interest" description="Disordered" evidence="11">
    <location>
        <begin position="257"/>
        <end position="290"/>
    </location>
</feature>
<evidence type="ECO:0000256" key="3">
    <source>
        <dbReference type="ARBA" id="ARBA00022593"/>
    </source>
</evidence>
<feature type="compositionally biased region" description="Acidic residues" evidence="11">
    <location>
        <begin position="1216"/>
        <end position="1230"/>
    </location>
</feature>
<keyword evidence="7" id="KW-0472">Membrane</keyword>
<proteinExistence type="inferred from homology"/>
<evidence type="ECO:0000256" key="2">
    <source>
        <dbReference type="ARBA" id="ARBA00006914"/>
    </source>
</evidence>
<gene>
    <name evidence="13" type="ORF">I302_07571</name>
    <name evidence="14" type="ORF">I302_108063</name>
</gene>
<comment type="catalytic activity">
    <reaction evidence="10">
        <text>ATP + H2O = ADP + phosphate + H(+)</text>
        <dbReference type="Rhea" id="RHEA:13065"/>
        <dbReference type="ChEBI" id="CHEBI:15377"/>
        <dbReference type="ChEBI" id="CHEBI:15378"/>
        <dbReference type="ChEBI" id="CHEBI:30616"/>
        <dbReference type="ChEBI" id="CHEBI:43474"/>
        <dbReference type="ChEBI" id="CHEBI:456216"/>
    </reaction>
    <physiologicalReaction direction="left-to-right" evidence="10">
        <dbReference type="Rhea" id="RHEA:13066"/>
    </physiologicalReaction>
</comment>
<dbReference type="Gene3D" id="1.10.8.60">
    <property type="match status" value="2"/>
</dbReference>
<feature type="compositionally biased region" description="Low complexity" evidence="11">
    <location>
        <begin position="1202"/>
        <end position="1215"/>
    </location>
</feature>
<evidence type="ECO:0000259" key="12">
    <source>
        <dbReference type="SMART" id="SM00382"/>
    </source>
</evidence>
<dbReference type="Pfam" id="PF23315">
    <property type="entry name" value="PEX6_4th"/>
    <property type="match status" value="1"/>
</dbReference>
<dbReference type="InterPro" id="IPR027417">
    <property type="entry name" value="P-loop_NTPase"/>
</dbReference>
<sequence>MPSSCRPIRPFLAQVLPLLSSSSRSSDSQIAKASSKLWKKLVSSSQEKKERGRICVAVEWPEDRRLGNGKERSLVIWVERDEVEEVVNISGAGRLYVHPSLLPPFSITPLSVLVHLHEPFELTLAIVQPVLEHPDDPQIEGDIDLSSLYGVLLAQKPHPYSYPPIIRQNDHLPLPSTKLRVLLLEPVSQGILTPSTRIILSTEPHILSQQDHLEDIDGYEVKSSYSRTHMSLDNFDPDAFLSSDLSLSLFQPTGAALPDGSGEDDLVKSVSSSTSGSLTPRPGDRPISPPAALDELIAEEVDRGTKFSPVMAQGGEEDVCWLGVIGLGRAGIFEGDWVYLRSGGHGESSSSGSSRQGRLVKALAWERLDEYDDELPPNPILLPPSLHHSLLPTSSSNGSIIVQPTPFGARSPTLPTAKTLTVARIATSEGIDKRYERSWLKGLKAYLSINRKGKGKSNDDSDGRLVRRGDIISVPVYISKPLGANEIIDDQVEEDEDDYWCGIKMKPTAVVYFTITSLSYDPLVPPEEDFRSTLSSKARAGELGCWFDEGTKMVLTGVEKERIGGRQGDQIWHGIDPAPPPFSLGATTKLRDLLQTPFVHPSLSSLIQLSVLVKGARGSGKRSLIRSVADELGYNIINVECYDIIGDSPSVTSGTLLAKLEKAKLCSPSLLVLNHVEALAKKSESNTLGRPPPIVKVLEEIISSAKASTDWPVVVMGTTVDVESVPNELVGCFKQDVEIRAPNEPERLKIITHLLSPHTISPDVDLKEISRQTAALHAGDIAALLHRSYDLSLKRIASSPASSGTSAKTALLAGMSISAQDLKEAIDQARSAYSDSIGAPKIPNVTWDDVGGLANIKKDILDTVQLPLERGELFGEGLKKRSGILLYGPPGTGKTLLAKAVATSCSLNFLSVKGPELLNMYIGESEANVRRLFQRARDASPCIIFMDELDSVAPKRGNQGDSGGVMDRIVSQLLAELDGMSQSSNQESSSQGPAGAAQVFVLGATNRPDLLDSALLRPGRFDKMLYLNIPSTNKEQLDIIRSLTRKFTLDPRLKLEDVVQKLEFNLTGADLYALCSDAMLGAMSRVAEGVDREVERLNGLYGDGGNACEGNMSEQDGKKKLKKTWRGDLTVQYYLSKIANPQEIQVKVSFEDFERAREKLVPSVSKEELDHYERVQKQFKSFSLVKDKDKDNQSHGGGESSEVNGRNGGVDVNGDGFDEDVDGGEEDLYELDAGMGKGKEKEADGDLMSVDWNGKGKGKAKQVDGDGEEVL</sequence>
<reference evidence="14" key="2">
    <citation type="submission" date="2013-07" db="EMBL/GenBank/DDBJ databases">
        <authorList>
            <consortium name="The Broad Institute Genome Sequencing Platform"/>
            <person name="Cuomo C."/>
            <person name="Litvintseva A."/>
            <person name="Chen Y."/>
            <person name="Heitman J."/>
            <person name="Sun S."/>
            <person name="Springer D."/>
            <person name="Dromer F."/>
            <person name="Young S.K."/>
            <person name="Zeng Q."/>
            <person name="Gargeya S."/>
            <person name="Fitzgerald M."/>
            <person name="Abouelleil A."/>
            <person name="Alvarado L."/>
            <person name="Berlin A.M."/>
            <person name="Chapman S.B."/>
            <person name="Dewar J."/>
            <person name="Goldberg J."/>
            <person name="Griggs A."/>
            <person name="Gujja S."/>
            <person name="Hansen M."/>
            <person name="Howarth C."/>
            <person name="Imamovic A."/>
            <person name="Larimer J."/>
            <person name="McCowan C."/>
            <person name="Murphy C."/>
            <person name="Pearson M."/>
            <person name="Priest M."/>
            <person name="Roberts A."/>
            <person name="Saif S."/>
            <person name="Shea T."/>
            <person name="Sykes S."/>
            <person name="Wortman J."/>
            <person name="Nusbaum C."/>
            <person name="Birren B."/>
        </authorList>
    </citation>
    <scope>NUCLEOTIDE SEQUENCE</scope>
    <source>
        <strain evidence="14">CBS 10118</strain>
    </source>
</reference>
<organism evidence="13">
    <name type="scientific">Kwoniella bestiolae CBS 10118</name>
    <dbReference type="NCBI Taxonomy" id="1296100"/>
    <lineage>
        <taxon>Eukaryota</taxon>
        <taxon>Fungi</taxon>
        <taxon>Dikarya</taxon>
        <taxon>Basidiomycota</taxon>
        <taxon>Agaricomycotina</taxon>
        <taxon>Tremellomycetes</taxon>
        <taxon>Tremellales</taxon>
        <taxon>Cryptococcaceae</taxon>
        <taxon>Kwoniella</taxon>
    </lineage>
</organism>
<dbReference type="GO" id="GO:0016887">
    <property type="term" value="F:ATP hydrolysis activity"/>
    <property type="evidence" value="ECO:0007669"/>
    <property type="project" value="InterPro"/>
</dbReference>
<dbReference type="InterPro" id="IPR047533">
    <property type="entry name" value="RecA-like_PEX6_r2"/>
</dbReference>
<dbReference type="RefSeq" id="XP_019044287.1">
    <property type="nucleotide sequence ID" value="XM_019194164.1"/>
</dbReference>
<dbReference type="OrthoDB" id="5553750at2759"/>
<dbReference type="FunFam" id="3.40.50.300:FF:000109">
    <property type="entry name" value="Peroxisomal biogenesis factor 6"/>
    <property type="match status" value="1"/>
</dbReference>
<feature type="domain" description="AAA+ ATPase" evidence="12">
    <location>
        <begin position="880"/>
        <end position="1031"/>
    </location>
</feature>
<dbReference type="AlphaFoldDB" id="A0A1B9FWS1"/>
<evidence type="ECO:0000256" key="8">
    <source>
        <dbReference type="ARBA" id="ARBA00034811"/>
    </source>
</evidence>
<accession>A0A1B9FWS1</accession>
<reference evidence="14" key="4">
    <citation type="submission" date="2024-02" db="EMBL/GenBank/DDBJ databases">
        <title>Comparative genomics of Cryptococcus and Kwoniella reveals pathogenesis evolution and contrasting modes of karyotype evolution via chromosome fusion or intercentromeric recombination.</title>
        <authorList>
            <person name="Coelho M.A."/>
            <person name="David-Palma M."/>
            <person name="Shea T."/>
            <person name="Bowers K."/>
            <person name="McGinley-Smith S."/>
            <person name="Mohammad A.W."/>
            <person name="Gnirke A."/>
            <person name="Yurkov A.M."/>
            <person name="Nowrousian M."/>
            <person name="Sun S."/>
            <person name="Cuomo C.A."/>
            <person name="Heitman J."/>
        </authorList>
    </citation>
    <scope>NUCLEOTIDE SEQUENCE</scope>
    <source>
        <strain evidence="14">CBS 10118</strain>
    </source>
</reference>
<reference evidence="13" key="1">
    <citation type="submission" date="2013-07" db="EMBL/GenBank/DDBJ databases">
        <title>The Genome Sequence of Cryptococcus bestiolae CBS10118.</title>
        <authorList>
            <consortium name="The Broad Institute Genome Sequencing Platform"/>
            <person name="Cuomo C."/>
            <person name="Litvintseva A."/>
            <person name="Chen Y."/>
            <person name="Heitman J."/>
            <person name="Sun S."/>
            <person name="Springer D."/>
            <person name="Dromer F."/>
            <person name="Young S.K."/>
            <person name="Zeng Q."/>
            <person name="Gargeya S."/>
            <person name="Fitzgerald M."/>
            <person name="Abouelleil A."/>
            <person name="Alvarado L."/>
            <person name="Berlin A.M."/>
            <person name="Chapman S.B."/>
            <person name="Dewar J."/>
            <person name="Goldberg J."/>
            <person name="Griggs A."/>
            <person name="Gujja S."/>
            <person name="Hansen M."/>
            <person name="Howarth C."/>
            <person name="Imamovic A."/>
            <person name="Larimer J."/>
            <person name="McCowan C."/>
            <person name="Murphy C."/>
            <person name="Pearson M."/>
            <person name="Priest M."/>
            <person name="Roberts A."/>
            <person name="Saif S."/>
            <person name="Shea T."/>
            <person name="Sykes S."/>
            <person name="Wortman J."/>
            <person name="Nusbaum C."/>
            <person name="Birren B."/>
        </authorList>
    </citation>
    <scope>NUCLEOTIDE SEQUENCE [LARGE SCALE GENOMIC DNA]</scope>
    <source>
        <strain evidence="13">CBS 10118</strain>
    </source>
</reference>
<comment type="subcellular location">
    <subcellularLocation>
        <location evidence="1">Membrane</location>
    </subcellularLocation>
</comment>
<dbReference type="GO" id="GO:0005778">
    <property type="term" value="C:peroxisomal membrane"/>
    <property type="evidence" value="ECO:0007669"/>
    <property type="project" value="TreeGrafter"/>
</dbReference>
<dbReference type="Proteomes" id="UP000092730">
    <property type="component" value="Chromosome 7"/>
</dbReference>
<dbReference type="InterPro" id="IPR003960">
    <property type="entry name" value="ATPase_AAA_CS"/>
</dbReference>
<evidence type="ECO:0000256" key="7">
    <source>
        <dbReference type="ARBA" id="ARBA00023136"/>
    </source>
</evidence>
<evidence type="ECO:0000256" key="1">
    <source>
        <dbReference type="ARBA" id="ARBA00004370"/>
    </source>
</evidence>
<evidence type="ECO:0000256" key="11">
    <source>
        <dbReference type="SAM" id="MobiDB-lite"/>
    </source>
</evidence>
<dbReference type="PANTHER" id="PTHR23077">
    <property type="entry name" value="AAA-FAMILY ATPASE"/>
    <property type="match status" value="1"/>
</dbReference>
<feature type="domain" description="AAA+ ATPase" evidence="12">
    <location>
        <begin position="607"/>
        <end position="743"/>
    </location>
</feature>
<dbReference type="STRING" id="1296100.A0A1B9FWS1"/>
<keyword evidence="5" id="KW-0378">Hydrolase</keyword>
<dbReference type="GO" id="GO:0016558">
    <property type="term" value="P:protein import into peroxisome matrix"/>
    <property type="evidence" value="ECO:0007669"/>
    <property type="project" value="TreeGrafter"/>
</dbReference>
<comment type="similarity">
    <text evidence="2">Belongs to the AAA ATPase family.</text>
</comment>
<evidence type="ECO:0000256" key="5">
    <source>
        <dbReference type="ARBA" id="ARBA00022801"/>
    </source>
</evidence>
<dbReference type="Gene3D" id="3.40.50.300">
    <property type="entry name" value="P-loop containing nucleotide triphosphate hydrolases"/>
    <property type="match status" value="2"/>
</dbReference>
<dbReference type="GO" id="GO:0005524">
    <property type="term" value="F:ATP binding"/>
    <property type="evidence" value="ECO:0007669"/>
    <property type="project" value="UniProtKB-KW"/>
</dbReference>
<dbReference type="PANTHER" id="PTHR23077:SF9">
    <property type="entry name" value="PEROXISOMAL ATPASE PEX6"/>
    <property type="match status" value="1"/>
</dbReference>
<evidence type="ECO:0000256" key="10">
    <source>
        <dbReference type="ARBA" id="ARBA00048778"/>
    </source>
</evidence>
<evidence type="ECO:0000256" key="6">
    <source>
        <dbReference type="ARBA" id="ARBA00022840"/>
    </source>
</evidence>
<dbReference type="GO" id="GO:0005829">
    <property type="term" value="C:cytosol"/>
    <property type="evidence" value="ECO:0007669"/>
    <property type="project" value="TreeGrafter"/>
</dbReference>
<dbReference type="VEuPathDB" id="FungiDB:I302_07571"/>
<reference evidence="13" key="3">
    <citation type="submission" date="2014-01" db="EMBL/GenBank/DDBJ databases">
        <title>Evolution of pathogenesis and genome organization in the Tremellales.</title>
        <authorList>
            <person name="Cuomo C."/>
            <person name="Litvintseva A."/>
            <person name="Heitman J."/>
            <person name="Chen Y."/>
            <person name="Sun S."/>
            <person name="Springer D."/>
            <person name="Dromer F."/>
            <person name="Young S."/>
            <person name="Zeng Q."/>
            <person name="Chapman S."/>
            <person name="Gujja S."/>
            <person name="Saif S."/>
            <person name="Birren B."/>
        </authorList>
    </citation>
    <scope>NUCLEOTIDE SEQUENCE</scope>
    <source>
        <strain evidence="13">CBS 10118</strain>
    </source>
</reference>
<feature type="region of interest" description="Disordered" evidence="11">
    <location>
        <begin position="1183"/>
        <end position="1271"/>
    </location>
</feature>
<dbReference type="EMBL" id="KI894024">
    <property type="protein sequence ID" value="OCF23217.1"/>
    <property type="molecule type" value="Genomic_DNA"/>
</dbReference>